<gene>
    <name evidence="1" type="ORF">OIK44_04725</name>
</gene>
<name>A0ABT5JWP1_9BURK</name>
<proteinExistence type="predicted"/>
<comment type="caution">
    <text evidence="1">The sequence shown here is derived from an EMBL/GenBank/DDBJ whole genome shotgun (WGS) entry which is preliminary data.</text>
</comment>
<dbReference type="Proteomes" id="UP001221208">
    <property type="component" value="Unassembled WGS sequence"/>
</dbReference>
<dbReference type="EMBL" id="JAQQXR010000001">
    <property type="protein sequence ID" value="MDC8756891.1"/>
    <property type="molecule type" value="Genomic_DNA"/>
</dbReference>
<accession>A0ABT5JWP1</accession>
<dbReference type="RefSeq" id="WP_273669550.1">
    <property type="nucleotide sequence ID" value="NZ_JAQQXR010000001.1"/>
</dbReference>
<evidence type="ECO:0000313" key="1">
    <source>
        <dbReference type="EMBL" id="MDC8756891.1"/>
    </source>
</evidence>
<evidence type="ECO:0000313" key="2">
    <source>
        <dbReference type="Proteomes" id="UP001221208"/>
    </source>
</evidence>
<protein>
    <submittedName>
        <fullName evidence="1">Uncharacterized protein</fullName>
    </submittedName>
</protein>
<keyword evidence="2" id="KW-1185">Reference proteome</keyword>
<organism evidence="1 2">
    <name type="scientific">Janthinobacterium fluminis</name>
    <dbReference type="NCBI Taxonomy" id="2987524"/>
    <lineage>
        <taxon>Bacteria</taxon>
        <taxon>Pseudomonadati</taxon>
        <taxon>Pseudomonadota</taxon>
        <taxon>Betaproteobacteria</taxon>
        <taxon>Burkholderiales</taxon>
        <taxon>Oxalobacteraceae</taxon>
        <taxon>Janthinobacterium</taxon>
    </lineage>
</organism>
<reference evidence="1 2" key="1">
    <citation type="submission" date="2022-10" db="EMBL/GenBank/DDBJ databases">
        <title>Janthinobacterium sp. hw3 Genome sequencing.</title>
        <authorList>
            <person name="Park S."/>
        </authorList>
    </citation>
    <scope>NUCLEOTIDE SEQUENCE [LARGE SCALE GENOMIC DNA]</scope>
    <source>
        <strain evidence="2">hw3</strain>
    </source>
</reference>
<sequence length="84" mass="9610">MLWKINIDGMFTRMPRKFPPFRAMFRAFDASHIPSPRPWTPSRACVLIICRRRPGADIFHLINNWAFKKQAAGAAAPVVLPYGN</sequence>